<feature type="transmembrane region" description="Helical" evidence="12">
    <location>
        <begin position="25"/>
        <end position="45"/>
    </location>
</feature>
<comment type="caution">
    <text evidence="14">The sequence shown here is derived from an EMBL/GenBank/DDBJ whole genome shotgun (WGS) entry which is preliminary data.</text>
</comment>
<dbReference type="Proteomes" id="UP000478417">
    <property type="component" value="Unassembled WGS sequence"/>
</dbReference>
<evidence type="ECO:0000256" key="8">
    <source>
        <dbReference type="ARBA" id="ARBA00022982"/>
    </source>
</evidence>
<organism evidence="14 15">
    <name type="scientific">Oceanipulchritudo coccoides</name>
    <dbReference type="NCBI Taxonomy" id="2706888"/>
    <lineage>
        <taxon>Bacteria</taxon>
        <taxon>Pseudomonadati</taxon>
        <taxon>Verrucomicrobiota</taxon>
        <taxon>Opitutia</taxon>
        <taxon>Puniceicoccales</taxon>
        <taxon>Oceanipulchritudinaceae</taxon>
        <taxon>Oceanipulchritudo</taxon>
    </lineage>
</organism>
<dbReference type="GO" id="GO:0046872">
    <property type="term" value="F:metal ion binding"/>
    <property type="evidence" value="ECO:0007669"/>
    <property type="project" value="UniProtKB-KW"/>
</dbReference>
<dbReference type="PANTHER" id="PTHR30333">
    <property type="entry name" value="CYTOCHROME C-TYPE PROTEIN"/>
    <property type="match status" value="1"/>
</dbReference>
<keyword evidence="6 12" id="KW-0812">Transmembrane</keyword>
<evidence type="ECO:0000259" key="13">
    <source>
        <dbReference type="Pfam" id="PF03264"/>
    </source>
</evidence>
<dbReference type="GO" id="GO:0009061">
    <property type="term" value="P:anaerobic respiration"/>
    <property type="evidence" value="ECO:0007669"/>
    <property type="project" value="TreeGrafter"/>
</dbReference>
<keyword evidence="3" id="KW-0813">Transport</keyword>
<dbReference type="InterPro" id="IPR051174">
    <property type="entry name" value="Cytochrome_c-type_ET"/>
</dbReference>
<protein>
    <submittedName>
        <fullName evidence="14">Cytochrome C</fullName>
    </submittedName>
</protein>
<evidence type="ECO:0000256" key="9">
    <source>
        <dbReference type="ARBA" id="ARBA00022989"/>
    </source>
</evidence>
<evidence type="ECO:0000256" key="4">
    <source>
        <dbReference type="ARBA" id="ARBA00022475"/>
    </source>
</evidence>
<gene>
    <name evidence="14" type="ORF">G0Q06_11585</name>
</gene>
<evidence type="ECO:0000256" key="11">
    <source>
        <dbReference type="ARBA" id="ARBA00023136"/>
    </source>
</evidence>
<evidence type="ECO:0000256" key="6">
    <source>
        <dbReference type="ARBA" id="ARBA00022692"/>
    </source>
</evidence>
<sequence length="503" mass="56225">MTSQDSPNPRPAKGRRSLFSQFNNWISASGAVIALGSLFAFLLLFALDTITPEGSPYLGILTFIVAPAFLVIGLFLILAGWLFDKWYLKKTGHTSSFLAFSLDFGNPVERRKFIIFGAGASIFLFLTALGSYRTYHVTESNEFCGEVCHKVMEPEYVTYKQSPHARVACVECHIGSGATWYVKAKLDGLYQVYATLADTFPRPVPTPIESLRPAQDTCEKCHWPQVFTGNLDRMAERYMADSDNTPFTTRLIMKVGGGDSRMGRVEGIHWHTDPANKVEYIALDEKRQDVPWVRLSREGDEEDTVFMRDGFDDMDELAKHEIRTMDCIDCHNRPAHVMLSPNDAIDRAFTLGRLDTGYSDLKYVAVDLLSAGYETREEAHAAIRDGLLGEYEEVDGVEDTITEIIQIYDTNFFPYMQADWSKYPNNIGHKNWPGCFRCHGGEHYNVETEEPMAATGCNSCHTIIAQGAGDELLTLNPVGLEFAHPDGDVEGLLCSDCHTGALQ</sequence>
<comment type="similarity">
    <text evidence="2">Belongs to the NapC/NirT/NrfH family.</text>
</comment>
<name>A0A6B2M419_9BACT</name>
<keyword evidence="5" id="KW-0349">Heme</keyword>
<dbReference type="EMBL" id="JAAGNX010000003">
    <property type="protein sequence ID" value="NDV63096.1"/>
    <property type="molecule type" value="Genomic_DNA"/>
</dbReference>
<keyword evidence="8" id="KW-0249">Electron transport</keyword>
<keyword evidence="15" id="KW-1185">Reference proteome</keyword>
<keyword evidence="7" id="KW-0479">Metal-binding</keyword>
<dbReference type="GO" id="GO:0009055">
    <property type="term" value="F:electron transfer activity"/>
    <property type="evidence" value="ECO:0007669"/>
    <property type="project" value="TreeGrafter"/>
</dbReference>
<dbReference type="InterPro" id="IPR038266">
    <property type="entry name" value="NapC/NirT_cytc_sf"/>
</dbReference>
<evidence type="ECO:0000256" key="2">
    <source>
        <dbReference type="ARBA" id="ARBA00007395"/>
    </source>
</evidence>
<comment type="subcellular location">
    <subcellularLocation>
        <location evidence="1">Cell membrane</location>
    </subcellularLocation>
</comment>
<evidence type="ECO:0000256" key="3">
    <source>
        <dbReference type="ARBA" id="ARBA00022448"/>
    </source>
</evidence>
<dbReference type="Gene3D" id="1.10.3820.10">
    <property type="entry name" value="Di-heme elbow motif domain"/>
    <property type="match status" value="1"/>
</dbReference>
<proteinExistence type="inferred from homology"/>
<evidence type="ECO:0000256" key="1">
    <source>
        <dbReference type="ARBA" id="ARBA00004236"/>
    </source>
</evidence>
<evidence type="ECO:0000256" key="12">
    <source>
        <dbReference type="SAM" id="Phobius"/>
    </source>
</evidence>
<dbReference type="SUPFAM" id="SSF48695">
    <property type="entry name" value="Multiheme cytochromes"/>
    <property type="match status" value="1"/>
</dbReference>
<evidence type="ECO:0000313" key="15">
    <source>
        <dbReference type="Proteomes" id="UP000478417"/>
    </source>
</evidence>
<feature type="transmembrane region" description="Helical" evidence="12">
    <location>
        <begin position="113"/>
        <end position="132"/>
    </location>
</feature>
<keyword evidence="10" id="KW-0408">Iron</keyword>
<reference evidence="14 15" key="1">
    <citation type="submission" date="2020-02" db="EMBL/GenBank/DDBJ databases">
        <title>Albibacoteraceae fam. nov., the first described family within the subdivision 4 Verrucomicrobia.</title>
        <authorList>
            <person name="Xi F."/>
        </authorList>
    </citation>
    <scope>NUCLEOTIDE SEQUENCE [LARGE SCALE GENOMIC DNA]</scope>
    <source>
        <strain evidence="14 15">CK1056</strain>
    </source>
</reference>
<dbReference type="GO" id="GO:0005886">
    <property type="term" value="C:plasma membrane"/>
    <property type="evidence" value="ECO:0007669"/>
    <property type="project" value="UniProtKB-SubCell"/>
</dbReference>
<accession>A0A6B2M419</accession>
<dbReference type="PANTHER" id="PTHR30333:SF1">
    <property type="entry name" value="CYTOCHROME C-TYPE PROTEIN NAPC"/>
    <property type="match status" value="1"/>
</dbReference>
<dbReference type="InterPro" id="IPR005126">
    <property type="entry name" value="NapC/NirT_cyt_c_N"/>
</dbReference>
<keyword evidence="11 12" id="KW-0472">Membrane</keyword>
<dbReference type="AlphaFoldDB" id="A0A6B2M419"/>
<evidence type="ECO:0000256" key="10">
    <source>
        <dbReference type="ARBA" id="ARBA00023004"/>
    </source>
</evidence>
<dbReference type="InterPro" id="IPR036280">
    <property type="entry name" value="Multihaem_cyt_sf"/>
</dbReference>
<keyword evidence="9 12" id="KW-1133">Transmembrane helix</keyword>
<feature type="domain" description="NapC/NirT cytochrome c N-terminal" evidence="13">
    <location>
        <begin position="120"/>
        <end position="200"/>
    </location>
</feature>
<dbReference type="RefSeq" id="WP_163966112.1">
    <property type="nucleotide sequence ID" value="NZ_JAAGNX010000003.1"/>
</dbReference>
<dbReference type="Pfam" id="PF03264">
    <property type="entry name" value="Cytochrom_NNT"/>
    <property type="match status" value="1"/>
</dbReference>
<evidence type="ECO:0000256" key="5">
    <source>
        <dbReference type="ARBA" id="ARBA00022617"/>
    </source>
</evidence>
<keyword evidence="4" id="KW-1003">Cell membrane</keyword>
<evidence type="ECO:0000256" key="7">
    <source>
        <dbReference type="ARBA" id="ARBA00022723"/>
    </source>
</evidence>
<feature type="transmembrane region" description="Helical" evidence="12">
    <location>
        <begin position="57"/>
        <end position="83"/>
    </location>
</feature>
<evidence type="ECO:0000313" key="14">
    <source>
        <dbReference type="EMBL" id="NDV63096.1"/>
    </source>
</evidence>